<dbReference type="InterPro" id="IPR037026">
    <property type="entry name" value="Vgr_OB-fold_dom_sf"/>
</dbReference>
<protein>
    <submittedName>
        <fullName evidence="2">Baseplate assembly protein</fullName>
    </submittedName>
</protein>
<keyword evidence="3" id="KW-1185">Reference proteome</keyword>
<dbReference type="Pfam" id="PF04717">
    <property type="entry name" value="Phage_base_V"/>
    <property type="match status" value="1"/>
</dbReference>
<dbReference type="Proteomes" id="UP001429354">
    <property type="component" value="Unassembled WGS sequence"/>
</dbReference>
<comment type="caution">
    <text evidence="2">The sequence shown here is derived from an EMBL/GenBank/DDBJ whole genome shotgun (WGS) entry which is preliminary data.</text>
</comment>
<dbReference type="RefSeq" id="WP_162349896.1">
    <property type="nucleotide sequence ID" value="NZ_QOVG01000006.1"/>
</dbReference>
<gene>
    <name evidence="2" type="ORF">DT603_10810</name>
</gene>
<evidence type="ECO:0000313" key="3">
    <source>
        <dbReference type="Proteomes" id="UP001429354"/>
    </source>
</evidence>
<evidence type="ECO:0000259" key="1">
    <source>
        <dbReference type="Pfam" id="PF04717"/>
    </source>
</evidence>
<dbReference type="SUPFAM" id="SSF69255">
    <property type="entry name" value="gp5 N-terminal domain-like"/>
    <property type="match status" value="1"/>
</dbReference>
<evidence type="ECO:0000313" key="2">
    <source>
        <dbReference type="EMBL" id="NDK39332.1"/>
    </source>
</evidence>
<dbReference type="Gene3D" id="2.40.50.230">
    <property type="entry name" value="Gp5 N-terminal domain"/>
    <property type="match status" value="1"/>
</dbReference>
<dbReference type="EMBL" id="QOVG01000006">
    <property type="protein sequence ID" value="NDK39332.1"/>
    <property type="molecule type" value="Genomic_DNA"/>
</dbReference>
<accession>A0ABX0ACM9</accession>
<reference evidence="2 3" key="1">
    <citation type="submission" date="2018-07" db="EMBL/GenBank/DDBJ databases">
        <title>Whole genome Sequencing of Pseudoxanthomonas gei KCTC 32298 (T).</title>
        <authorList>
            <person name="Kumar S."/>
            <person name="Bansal K."/>
            <person name="Kaur A."/>
            <person name="Patil P."/>
            <person name="Sharma S."/>
            <person name="Patil P.B."/>
        </authorList>
    </citation>
    <scope>NUCLEOTIDE SEQUENCE [LARGE SCALE GENOMIC DNA]</scope>
    <source>
        <strain evidence="2 3">KCTC 32298</strain>
    </source>
</reference>
<name>A0ABX0ACM9_9GAMM</name>
<feature type="domain" description="Gp5/Type VI secretion system Vgr protein OB-fold" evidence="1">
    <location>
        <begin position="7"/>
        <end position="77"/>
    </location>
</feature>
<proteinExistence type="predicted"/>
<dbReference type="InterPro" id="IPR006531">
    <property type="entry name" value="Gp5/Vgr_OB"/>
</dbReference>
<sequence>MTHHGKYRGTVVSNIDPLMLGRLQLSVPDVHGVIPSAWALPCLPPGGLPATPEVGDAVWVEFEQGDADRPVWCGVFWTDPSRVPEALRNPAAGNALSLRTPDGAGIAIGAAGIVIDNGKGASITFSGPTVSINHGALDIS</sequence>
<organism evidence="2 3">
    <name type="scientific">Pseudoxanthomonas gei</name>
    <dbReference type="NCBI Taxonomy" id="1383030"/>
    <lineage>
        <taxon>Bacteria</taxon>
        <taxon>Pseudomonadati</taxon>
        <taxon>Pseudomonadota</taxon>
        <taxon>Gammaproteobacteria</taxon>
        <taxon>Lysobacterales</taxon>
        <taxon>Lysobacteraceae</taxon>
        <taxon>Pseudoxanthomonas</taxon>
    </lineage>
</organism>